<evidence type="ECO:0000313" key="1">
    <source>
        <dbReference type="EMBL" id="JAD90410.1"/>
    </source>
</evidence>
<organism evidence="1">
    <name type="scientific">Arundo donax</name>
    <name type="common">Giant reed</name>
    <name type="synonym">Donax arundinaceus</name>
    <dbReference type="NCBI Taxonomy" id="35708"/>
    <lineage>
        <taxon>Eukaryota</taxon>
        <taxon>Viridiplantae</taxon>
        <taxon>Streptophyta</taxon>
        <taxon>Embryophyta</taxon>
        <taxon>Tracheophyta</taxon>
        <taxon>Spermatophyta</taxon>
        <taxon>Magnoliopsida</taxon>
        <taxon>Liliopsida</taxon>
        <taxon>Poales</taxon>
        <taxon>Poaceae</taxon>
        <taxon>PACMAD clade</taxon>
        <taxon>Arundinoideae</taxon>
        <taxon>Arundineae</taxon>
        <taxon>Arundo</taxon>
    </lineage>
</organism>
<accession>A0A0A9DXK5</accession>
<reference evidence="1" key="2">
    <citation type="journal article" date="2015" name="Data Brief">
        <title>Shoot transcriptome of the giant reed, Arundo donax.</title>
        <authorList>
            <person name="Barrero R.A."/>
            <person name="Guerrero F.D."/>
            <person name="Moolhuijzen P."/>
            <person name="Goolsby J.A."/>
            <person name="Tidwell J."/>
            <person name="Bellgard S.E."/>
            <person name="Bellgard M.I."/>
        </authorList>
    </citation>
    <scope>NUCLEOTIDE SEQUENCE</scope>
    <source>
        <tissue evidence="1">Shoot tissue taken approximately 20 cm above the soil surface</tissue>
    </source>
</reference>
<protein>
    <submittedName>
        <fullName evidence="1">SVR1</fullName>
    </submittedName>
</protein>
<proteinExistence type="predicted"/>
<name>A0A0A9DXK5_ARUDO</name>
<reference evidence="1" key="1">
    <citation type="submission" date="2014-09" db="EMBL/GenBank/DDBJ databases">
        <authorList>
            <person name="Magalhaes I.L.F."/>
            <person name="Oliveira U."/>
            <person name="Santos F.R."/>
            <person name="Vidigal T.H.D.A."/>
            <person name="Brescovit A.D."/>
            <person name="Santos A.J."/>
        </authorList>
    </citation>
    <scope>NUCLEOTIDE SEQUENCE</scope>
    <source>
        <tissue evidence="1">Shoot tissue taken approximately 20 cm above the soil surface</tissue>
    </source>
</reference>
<dbReference type="AlphaFoldDB" id="A0A0A9DXK5"/>
<dbReference type="EMBL" id="GBRH01207485">
    <property type="protein sequence ID" value="JAD90410.1"/>
    <property type="molecule type" value="Transcribed_RNA"/>
</dbReference>
<sequence>MADDGQVRQAYFCLEHMNCFAEEPPDPMNYKAAEPPIHIMHVFGGHGTMPISGTRDSIYSVYRCKCTCSYLIREQELFVYSFTLIDGDE</sequence>